<dbReference type="Gene3D" id="2.30.30.110">
    <property type="match status" value="1"/>
</dbReference>
<sequence>MSQFVNKPKKFKVWIDLKEQLHEIKASAPLVSEGDIWWMSMGENIGSEVNGKSGLFSRPGIILKKLSHHFYFIIPTTTQEKHGSWYKSFLHKATDMSACLHQARAIDYRRLSSKIGALDDKDFMEIKTGFHSLYK</sequence>
<dbReference type="InterPro" id="IPR003477">
    <property type="entry name" value="PemK-like"/>
</dbReference>
<dbReference type="SUPFAM" id="SSF50118">
    <property type="entry name" value="Cell growth inhibitor/plasmid maintenance toxic component"/>
    <property type="match status" value="1"/>
</dbReference>
<accession>A0A1F8DZU3</accession>
<comment type="caution">
    <text evidence="1">The sequence shown here is derived from an EMBL/GenBank/DDBJ whole genome shotgun (WGS) entry which is preliminary data.</text>
</comment>
<evidence type="ECO:0008006" key="3">
    <source>
        <dbReference type="Google" id="ProtNLM"/>
    </source>
</evidence>
<proteinExistence type="predicted"/>
<dbReference type="GO" id="GO:0003677">
    <property type="term" value="F:DNA binding"/>
    <property type="evidence" value="ECO:0007669"/>
    <property type="project" value="InterPro"/>
</dbReference>
<dbReference type="Proteomes" id="UP000176422">
    <property type="component" value="Unassembled WGS sequence"/>
</dbReference>
<gene>
    <name evidence="1" type="ORF">A2372_02715</name>
</gene>
<dbReference type="InterPro" id="IPR011067">
    <property type="entry name" value="Plasmid_toxin/cell-grow_inhib"/>
</dbReference>
<evidence type="ECO:0000313" key="2">
    <source>
        <dbReference type="Proteomes" id="UP000176422"/>
    </source>
</evidence>
<evidence type="ECO:0000313" key="1">
    <source>
        <dbReference type="EMBL" id="OGM93285.1"/>
    </source>
</evidence>
<organism evidence="1 2">
    <name type="scientific">Candidatus Wolfebacteria bacterium RIFOXYB1_FULL_54_12</name>
    <dbReference type="NCBI Taxonomy" id="1802559"/>
    <lineage>
        <taxon>Bacteria</taxon>
        <taxon>Candidatus Wolfeibacteriota</taxon>
    </lineage>
</organism>
<dbReference type="EMBL" id="MGIT01000001">
    <property type="protein sequence ID" value="OGM93285.1"/>
    <property type="molecule type" value="Genomic_DNA"/>
</dbReference>
<dbReference type="AlphaFoldDB" id="A0A1F8DZU3"/>
<protein>
    <recommendedName>
        <fullName evidence="3">Toxin-antitoxin system protein</fullName>
    </recommendedName>
</protein>
<dbReference type="Pfam" id="PF02452">
    <property type="entry name" value="PemK_toxin"/>
    <property type="match status" value="1"/>
</dbReference>
<reference evidence="1 2" key="1">
    <citation type="journal article" date="2016" name="Nat. Commun.">
        <title>Thousands of microbial genomes shed light on interconnected biogeochemical processes in an aquifer system.</title>
        <authorList>
            <person name="Anantharaman K."/>
            <person name="Brown C.T."/>
            <person name="Hug L.A."/>
            <person name="Sharon I."/>
            <person name="Castelle C.J."/>
            <person name="Probst A.J."/>
            <person name="Thomas B.C."/>
            <person name="Singh A."/>
            <person name="Wilkins M.J."/>
            <person name="Karaoz U."/>
            <person name="Brodie E.L."/>
            <person name="Williams K.H."/>
            <person name="Hubbard S.S."/>
            <person name="Banfield J.F."/>
        </authorList>
    </citation>
    <scope>NUCLEOTIDE SEQUENCE [LARGE SCALE GENOMIC DNA]</scope>
</reference>
<dbReference type="STRING" id="1802559.A2372_02715"/>
<name>A0A1F8DZU3_9BACT</name>